<dbReference type="Proteomes" id="UP000244450">
    <property type="component" value="Unassembled WGS sequence"/>
</dbReference>
<sequence>MYQNKPKPMTIAIVSGSTRTGRLSHNVSLVLAARLQLLTGQVPVMIDLAEYKIPLFEEVLQRQAEPCPDLQKVSTLLREADAMIFVSPEYNGSYTPALKNIVDSLGKREFARKVIGVVSVSSGILGGLRGALSMQQLVLAVWGIALPQMLLVPVVQDKVNHKAEFTDESFETKATDFLKEFIWLSSAVHAKKLLGEAL</sequence>
<comment type="caution">
    <text evidence="2">The sequence shown here is derived from an EMBL/GenBank/DDBJ whole genome shotgun (WGS) entry which is preliminary data.</text>
</comment>
<keyword evidence="3" id="KW-1185">Reference proteome</keyword>
<dbReference type="PANTHER" id="PTHR30543:SF21">
    <property type="entry name" value="NAD(P)H-DEPENDENT FMN REDUCTASE LOT6"/>
    <property type="match status" value="1"/>
</dbReference>
<dbReference type="InterPro" id="IPR005025">
    <property type="entry name" value="FMN_Rdtase-like_dom"/>
</dbReference>
<name>A0A2T7BEP1_9BACT</name>
<protein>
    <recommendedName>
        <fullName evidence="1">NADPH-dependent FMN reductase-like domain-containing protein</fullName>
    </recommendedName>
</protein>
<dbReference type="GO" id="GO:0005829">
    <property type="term" value="C:cytosol"/>
    <property type="evidence" value="ECO:0007669"/>
    <property type="project" value="TreeGrafter"/>
</dbReference>
<dbReference type="EMBL" id="QCYK01000002">
    <property type="protein sequence ID" value="PUZ24745.1"/>
    <property type="molecule type" value="Genomic_DNA"/>
</dbReference>
<dbReference type="AlphaFoldDB" id="A0A2T7BEP1"/>
<dbReference type="InterPro" id="IPR029039">
    <property type="entry name" value="Flavoprotein-like_sf"/>
</dbReference>
<proteinExistence type="predicted"/>
<organism evidence="2 3">
    <name type="scientific">Chitinophaga parva</name>
    <dbReference type="NCBI Taxonomy" id="2169414"/>
    <lineage>
        <taxon>Bacteria</taxon>
        <taxon>Pseudomonadati</taxon>
        <taxon>Bacteroidota</taxon>
        <taxon>Chitinophagia</taxon>
        <taxon>Chitinophagales</taxon>
        <taxon>Chitinophagaceae</taxon>
        <taxon>Chitinophaga</taxon>
    </lineage>
</organism>
<evidence type="ECO:0000313" key="3">
    <source>
        <dbReference type="Proteomes" id="UP000244450"/>
    </source>
</evidence>
<evidence type="ECO:0000259" key="1">
    <source>
        <dbReference type="Pfam" id="PF03358"/>
    </source>
</evidence>
<dbReference type="Gene3D" id="3.40.50.360">
    <property type="match status" value="1"/>
</dbReference>
<gene>
    <name evidence="2" type="ORF">DCC81_10410</name>
</gene>
<reference evidence="2 3" key="1">
    <citation type="submission" date="2018-04" db="EMBL/GenBank/DDBJ databases">
        <title>Chitinophaga fuyangensis sp. nov., isolated from soil in a chemical factory.</title>
        <authorList>
            <person name="Chen K."/>
        </authorList>
    </citation>
    <scope>NUCLEOTIDE SEQUENCE [LARGE SCALE GENOMIC DNA]</scope>
    <source>
        <strain evidence="2 3">LY-1</strain>
    </source>
</reference>
<dbReference type="GO" id="GO:0016491">
    <property type="term" value="F:oxidoreductase activity"/>
    <property type="evidence" value="ECO:0007669"/>
    <property type="project" value="InterPro"/>
</dbReference>
<dbReference type="PANTHER" id="PTHR30543">
    <property type="entry name" value="CHROMATE REDUCTASE"/>
    <property type="match status" value="1"/>
</dbReference>
<dbReference type="SUPFAM" id="SSF52218">
    <property type="entry name" value="Flavoproteins"/>
    <property type="match status" value="1"/>
</dbReference>
<accession>A0A2T7BEP1</accession>
<dbReference type="InterPro" id="IPR050712">
    <property type="entry name" value="NAD(P)H-dep_reductase"/>
</dbReference>
<dbReference type="GO" id="GO:0010181">
    <property type="term" value="F:FMN binding"/>
    <property type="evidence" value="ECO:0007669"/>
    <property type="project" value="TreeGrafter"/>
</dbReference>
<dbReference type="Pfam" id="PF03358">
    <property type="entry name" value="FMN_red"/>
    <property type="match status" value="1"/>
</dbReference>
<evidence type="ECO:0000313" key="2">
    <source>
        <dbReference type="EMBL" id="PUZ24745.1"/>
    </source>
</evidence>
<feature type="domain" description="NADPH-dependent FMN reductase-like" evidence="1">
    <location>
        <begin position="9"/>
        <end position="142"/>
    </location>
</feature>